<dbReference type="Gene3D" id="3.10.20.30">
    <property type="match status" value="1"/>
</dbReference>
<sequence length="354" mass="39117">MGRGLPRVISNVVDRLVILRNISGFGNRATSRAFRPWFVSRRRRPSLTRRSTKRATRCFSPLSSGLLAHPSSLRSPVVAPIACDRGHQIRIPHALLHLEVFRQGEQIRSNPLTPVDPIIHSNVTLNNCCGRAGHIMVVSRLALLGVRLLKEPRLAHKANGVGTLWIGHKLIDQFHMSRNIFTDGPFSHYGHALMGFPQCFGGRLFRPLVLGFHWSKLCFSSAASGSVAEGDNEMEEKITVTFVDKDGDEKVIKVPVGMSMLEAAHENDIELEGACEASLACSTCHVIVMDVNYYNKLEDPTDEENDMLDLAFGLTETSRLGCQIVAKPELDGIRLALPAATRNFAVDGYVPKPH</sequence>
<name>A0A8J5H7L0_ZINOF</name>
<keyword evidence="2" id="KW-0479">Metal-binding</keyword>
<evidence type="ECO:0000259" key="6">
    <source>
        <dbReference type="PROSITE" id="PS51085"/>
    </source>
</evidence>
<dbReference type="InterPro" id="IPR001041">
    <property type="entry name" value="2Fe-2S_ferredoxin-type"/>
</dbReference>
<feature type="domain" description="2Fe-2S ferredoxin-type" evidence="6">
    <location>
        <begin position="238"/>
        <end position="341"/>
    </location>
</feature>
<keyword evidence="4" id="KW-0411">Iron-sulfur</keyword>
<evidence type="ECO:0000313" key="8">
    <source>
        <dbReference type="Proteomes" id="UP000734854"/>
    </source>
</evidence>
<dbReference type="InterPro" id="IPR036010">
    <property type="entry name" value="2Fe-2S_ferredoxin-like_sf"/>
</dbReference>
<dbReference type="Pfam" id="PF00111">
    <property type="entry name" value="Fer2"/>
    <property type="match status" value="1"/>
</dbReference>
<accession>A0A8J5H7L0</accession>
<organism evidence="7 8">
    <name type="scientific">Zingiber officinale</name>
    <name type="common">Ginger</name>
    <name type="synonym">Amomum zingiber</name>
    <dbReference type="NCBI Taxonomy" id="94328"/>
    <lineage>
        <taxon>Eukaryota</taxon>
        <taxon>Viridiplantae</taxon>
        <taxon>Streptophyta</taxon>
        <taxon>Embryophyta</taxon>
        <taxon>Tracheophyta</taxon>
        <taxon>Spermatophyta</taxon>
        <taxon>Magnoliopsida</taxon>
        <taxon>Liliopsida</taxon>
        <taxon>Zingiberales</taxon>
        <taxon>Zingiberaceae</taxon>
        <taxon>Zingiber</taxon>
    </lineage>
</organism>
<gene>
    <name evidence="7" type="ORF">ZIOFF_019892</name>
</gene>
<keyword evidence="1" id="KW-0001">2Fe-2S</keyword>
<dbReference type="InterPro" id="IPR018298">
    <property type="entry name" value="Adrenodoxin_Fe-S_BS"/>
</dbReference>
<dbReference type="CDD" id="cd00207">
    <property type="entry name" value="fer2"/>
    <property type="match status" value="1"/>
</dbReference>
<dbReference type="EMBL" id="JACMSC010000005">
    <property type="protein sequence ID" value="KAG6522740.1"/>
    <property type="molecule type" value="Genomic_DNA"/>
</dbReference>
<evidence type="ECO:0000256" key="4">
    <source>
        <dbReference type="ARBA" id="ARBA00023014"/>
    </source>
</evidence>
<dbReference type="GO" id="GO:0140647">
    <property type="term" value="P:P450-containing electron transport chain"/>
    <property type="evidence" value="ECO:0007669"/>
    <property type="project" value="InterPro"/>
</dbReference>
<dbReference type="InterPro" id="IPR012675">
    <property type="entry name" value="Beta-grasp_dom_sf"/>
</dbReference>
<comment type="cofactor">
    <cofactor evidence="5">
        <name>[2Fe-2S] cluster</name>
        <dbReference type="ChEBI" id="CHEBI:190135"/>
    </cofactor>
</comment>
<evidence type="ECO:0000256" key="1">
    <source>
        <dbReference type="ARBA" id="ARBA00022714"/>
    </source>
</evidence>
<dbReference type="PANTHER" id="PTHR23426">
    <property type="entry name" value="FERREDOXIN/ADRENODOXIN"/>
    <property type="match status" value="1"/>
</dbReference>
<evidence type="ECO:0000256" key="3">
    <source>
        <dbReference type="ARBA" id="ARBA00023004"/>
    </source>
</evidence>
<reference evidence="7 8" key="1">
    <citation type="submission" date="2020-08" db="EMBL/GenBank/DDBJ databases">
        <title>Plant Genome Project.</title>
        <authorList>
            <person name="Zhang R.-G."/>
        </authorList>
    </citation>
    <scope>NUCLEOTIDE SEQUENCE [LARGE SCALE GENOMIC DNA]</scope>
    <source>
        <tissue evidence="7">Rhizome</tissue>
    </source>
</reference>
<evidence type="ECO:0000313" key="7">
    <source>
        <dbReference type="EMBL" id="KAG6522740.1"/>
    </source>
</evidence>
<dbReference type="AlphaFoldDB" id="A0A8J5H7L0"/>
<keyword evidence="3" id="KW-0408">Iron</keyword>
<evidence type="ECO:0000256" key="5">
    <source>
        <dbReference type="ARBA" id="ARBA00034078"/>
    </source>
</evidence>
<dbReference type="GO" id="GO:0046872">
    <property type="term" value="F:metal ion binding"/>
    <property type="evidence" value="ECO:0007669"/>
    <property type="project" value="UniProtKB-KW"/>
</dbReference>
<evidence type="ECO:0000256" key="2">
    <source>
        <dbReference type="ARBA" id="ARBA00022723"/>
    </source>
</evidence>
<protein>
    <recommendedName>
        <fullName evidence="6">2Fe-2S ferredoxin-type domain-containing protein</fullName>
    </recommendedName>
</protein>
<dbReference type="PROSITE" id="PS51085">
    <property type="entry name" value="2FE2S_FER_2"/>
    <property type="match status" value="1"/>
</dbReference>
<dbReference type="PROSITE" id="PS00814">
    <property type="entry name" value="ADX"/>
    <property type="match status" value="1"/>
</dbReference>
<proteinExistence type="predicted"/>
<keyword evidence="8" id="KW-1185">Reference proteome</keyword>
<dbReference type="InterPro" id="IPR001055">
    <property type="entry name" value="Adrenodoxin-like"/>
</dbReference>
<dbReference type="GO" id="GO:0005739">
    <property type="term" value="C:mitochondrion"/>
    <property type="evidence" value="ECO:0007669"/>
    <property type="project" value="TreeGrafter"/>
</dbReference>
<dbReference type="GO" id="GO:0009055">
    <property type="term" value="F:electron transfer activity"/>
    <property type="evidence" value="ECO:0007669"/>
    <property type="project" value="TreeGrafter"/>
</dbReference>
<comment type="caution">
    <text evidence="7">The sequence shown here is derived from an EMBL/GenBank/DDBJ whole genome shotgun (WGS) entry which is preliminary data.</text>
</comment>
<dbReference type="SUPFAM" id="SSF54292">
    <property type="entry name" value="2Fe-2S ferredoxin-like"/>
    <property type="match status" value="1"/>
</dbReference>
<dbReference type="PANTHER" id="PTHR23426:SF34">
    <property type="entry name" value="ADRENODOXIN-LIKE PROTEIN 1, MITOCHONDRIAL-RELATED"/>
    <property type="match status" value="1"/>
</dbReference>
<dbReference type="Proteomes" id="UP000734854">
    <property type="component" value="Unassembled WGS sequence"/>
</dbReference>
<dbReference type="PRINTS" id="PR00355">
    <property type="entry name" value="ADRENODOXIN"/>
</dbReference>
<dbReference type="GO" id="GO:0051537">
    <property type="term" value="F:2 iron, 2 sulfur cluster binding"/>
    <property type="evidence" value="ECO:0007669"/>
    <property type="project" value="UniProtKB-KW"/>
</dbReference>